<name>A0ABN2FPX9_9ACTN</name>
<proteinExistence type="predicted"/>
<dbReference type="InterPro" id="IPR000387">
    <property type="entry name" value="Tyr_Pase_dom"/>
</dbReference>
<comment type="caution">
    <text evidence="2">The sequence shown here is derived from an EMBL/GenBank/DDBJ whole genome shotgun (WGS) entry which is preliminary data.</text>
</comment>
<protein>
    <submittedName>
        <fullName evidence="2">Tyrosine-protein phosphatase</fullName>
    </submittedName>
</protein>
<dbReference type="InterPro" id="IPR029021">
    <property type="entry name" value="Prot-tyrosine_phosphatase-like"/>
</dbReference>
<dbReference type="Pfam" id="PF13350">
    <property type="entry name" value="Y_phosphatase3"/>
    <property type="match status" value="1"/>
</dbReference>
<dbReference type="InterPro" id="IPR016130">
    <property type="entry name" value="Tyr_Pase_AS"/>
</dbReference>
<dbReference type="InterPro" id="IPR026893">
    <property type="entry name" value="Tyr/Ser_Pase_IphP-type"/>
</dbReference>
<dbReference type="EMBL" id="BAAANY010000001">
    <property type="protein sequence ID" value="GAA1656169.1"/>
    <property type="molecule type" value="Genomic_DNA"/>
</dbReference>
<dbReference type="PROSITE" id="PS50056">
    <property type="entry name" value="TYR_PHOSPHATASE_2"/>
    <property type="match status" value="1"/>
</dbReference>
<evidence type="ECO:0000313" key="2">
    <source>
        <dbReference type="EMBL" id="GAA1656169.1"/>
    </source>
</evidence>
<dbReference type="Proteomes" id="UP001500618">
    <property type="component" value="Unassembled WGS sequence"/>
</dbReference>
<evidence type="ECO:0000313" key="3">
    <source>
        <dbReference type="Proteomes" id="UP001500618"/>
    </source>
</evidence>
<sequence length="244" mass="26003">MTTVDLAAARAGGLCNLRDVGGLPTAAGGSIRSGVLYRGDAPQPGDPAPALKPWPPATAIDLRSVDERQAQYPLEKVTAHHIPLIAAANPLIVAQHAIEDGVHTVIDLYRRMLSKRPEQLVRIVQIVAQEPKPVLVHCSAGKDRTGVSIALILSAVGVPRDEIIKDFMLSNDNIDMITARIALFLGAVPEETEVETVRPSHLVQPDAIIATLDILEGHQGGTAGWLLDHGLPQADLDALRSVLL</sequence>
<accession>A0ABN2FPX9</accession>
<dbReference type="Gene3D" id="3.90.190.10">
    <property type="entry name" value="Protein tyrosine phosphatase superfamily"/>
    <property type="match status" value="1"/>
</dbReference>
<dbReference type="PROSITE" id="PS00383">
    <property type="entry name" value="TYR_PHOSPHATASE_1"/>
    <property type="match status" value="1"/>
</dbReference>
<dbReference type="SUPFAM" id="SSF52799">
    <property type="entry name" value="(Phosphotyrosine protein) phosphatases II"/>
    <property type="match status" value="1"/>
</dbReference>
<reference evidence="2 3" key="1">
    <citation type="journal article" date="2019" name="Int. J. Syst. Evol. Microbiol.">
        <title>The Global Catalogue of Microorganisms (GCM) 10K type strain sequencing project: providing services to taxonomists for standard genome sequencing and annotation.</title>
        <authorList>
            <consortium name="The Broad Institute Genomics Platform"/>
            <consortium name="The Broad Institute Genome Sequencing Center for Infectious Disease"/>
            <person name="Wu L."/>
            <person name="Ma J."/>
        </authorList>
    </citation>
    <scope>NUCLEOTIDE SEQUENCE [LARGE SCALE GENOMIC DNA]</scope>
    <source>
        <strain evidence="2 3">JCM 14718</strain>
    </source>
</reference>
<keyword evidence="3" id="KW-1185">Reference proteome</keyword>
<evidence type="ECO:0000259" key="1">
    <source>
        <dbReference type="PROSITE" id="PS50056"/>
    </source>
</evidence>
<dbReference type="RefSeq" id="WP_344306204.1">
    <property type="nucleotide sequence ID" value="NZ_BAAANY010000001.1"/>
</dbReference>
<feature type="domain" description="Tyrosine specific protein phosphatases" evidence="1">
    <location>
        <begin position="118"/>
        <end position="165"/>
    </location>
</feature>
<gene>
    <name evidence="2" type="ORF">GCM10009765_01820</name>
</gene>
<organism evidence="2 3">
    <name type="scientific">Fodinicola feengrottensis</name>
    <dbReference type="NCBI Taxonomy" id="435914"/>
    <lineage>
        <taxon>Bacteria</taxon>
        <taxon>Bacillati</taxon>
        <taxon>Actinomycetota</taxon>
        <taxon>Actinomycetes</taxon>
        <taxon>Mycobacteriales</taxon>
        <taxon>Fodinicola</taxon>
    </lineage>
</organism>